<proteinExistence type="predicted"/>
<evidence type="ECO:0000313" key="2">
    <source>
        <dbReference type="EMBL" id="RSH82488.1"/>
    </source>
</evidence>
<evidence type="ECO:0000256" key="1">
    <source>
        <dbReference type="SAM" id="MobiDB-lite"/>
    </source>
</evidence>
<dbReference type="GeneID" id="39592010"/>
<feature type="compositionally biased region" description="Basic and acidic residues" evidence="1">
    <location>
        <begin position="1"/>
        <end position="14"/>
    </location>
</feature>
<sequence length="308" mass="32732">MISDEMRWAERGEKYEDDNDTEPQATGSIPNPHNPNQPLLHGSSSLNPNAIPSRGPSSSRRGTPTPNRSRAPSYLAASYDLHGAFADTGLYDHYPILPNGGSSRHPSRRSSYAGSAMSHDTTGTTAHIGNYYPTPPGRARHQSYPYSVSESGPSRAPSPLNPSRAPSPLSQPPLGGQGPNSNHAQQHLQAVRPSGLRHARSIKSLGESRIDRELRNQTRSPSPIPDAPPLLLPHPNMQKFPAHLERSASHRDRSSSVSSVGSGSRSGHGHGDGGHTSRPSVGTNGLLSPPPTAGTRPLSPGPLGSPRR</sequence>
<protein>
    <submittedName>
        <fullName evidence="2">Uncharacterized protein</fullName>
    </submittedName>
</protein>
<feature type="compositionally biased region" description="Pro residues" evidence="1">
    <location>
        <begin position="222"/>
        <end position="232"/>
    </location>
</feature>
<comment type="caution">
    <text evidence="2">The sequence shown here is derived from an EMBL/GenBank/DDBJ whole genome shotgun (WGS) entry which is preliminary data.</text>
</comment>
<feature type="compositionally biased region" description="Low complexity" evidence="1">
    <location>
        <begin position="52"/>
        <end position="70"/>
    </location>
</feature>
<evidence type="ECO:0000313" key="3">
    <source>
        <dbReference type="Proteomes" id="UP000279236"/>
    </source>
</evidence>
<accession>A0A427XUG1</accession>
<dbReference type="RefSeq" id="XP_028476720.1">
    <property type="nucleotide sequence ID" value="XM_028622827.1"/>
</dbReference>
<feature type="compositionally biased region" description="Basic and acidic residues" evidence="1">
    <location>
        <begin position="206"/>
        <end position="216"/>
    </location>
</feature>
<feature type="compositionally biased region" description="Low complexity" evidence="1">
    <location>
        <begin position="255"/>
        <end position="265"/>
    </location>
</feature>
<organism evidence="2 3">
    <name type="scientific">Apiotrichum porosum</name>
    <dbReference type="NCBI Taxonomy" id="105984"/>
    <lineage>
        <taxon>Eukaryota</taxon>
        <taxon>Fungi</taxon>
        <taxon>Dikarya</taxon>
        <taxon>Basidiomycota</taxon>
        <taxon>Agaricomycotina</taxon>
        <taxon>Tremellomycetes</taxon>
        <taxon>Trichosporonales</taxon>
        <taxon>Trichosporonaceae</taxon>
        <taxon>Apiotrichum</taxon>
    </lineage>
</organism>
<feature type="compositionally biased region" description="Basic and acidic residues" evidence="1">
    <location>
        <begin position="242"/>
        <end position="254"/>
    </location>
</feature>
<dbReference type="Proteomes" id="UP000279236">
    <property type="component" value="Unassembled WGS sequence"/>
</dbReference>
<feature type="compositionally biased region" description="Low complexity" evidence="1">
    <location>
        <begin position="166"/>
        <end position="182"/>
    </location>
</feature>
<name>A0A427XUG1_9TREE</name>
<feature type="compositionally biased region" description="Low complexity" evidence="1">
    <location>
        <begin position="30"/>
        <end position="41"/>
    </location>
</feature>
<reference evidence="2 3" key="1">
    <citation type="submission" date="2018-11" db="EMBL/GenBank/DDBJ databases">
        <title>Genome sequence of Apiotrichum porosum DSM 27194.</title>
        <authorList>
            <person name="Aliyu H."/>
            <person name="Gorte O."/>
            <person name="Ochsenreither K."/>
        </authorList>
    </citation>
    <scope>NUCLEOTIDE SEQUENCE [LARGE SCALE GENOMIC DNA]</scope>
    <source>
        <strain evidence="2 3">DSM 27194</strain>
    </source>
</reference>
<gene>
    <name evidence="2" type="ORF">EHS24_007467</name>
</gene>
<feature type="region of interest" description="Disordered" evidence="1">
    <location>
        <begin position="90"/>
        <end position="308"/>
    </location>
</feature>
<keyword evidence="3" id="KW-1185">Reference proteome</keyword>
<feature type="compositionally biased region" description="Polar residues" evidence="1">
    <location>
        <begin position="118"/>
        <end position="127"/>
    </location>
</feature>
<dbReference type="EMBL" id="RSCE01000005">
    <property type="protein sequence ID" value="RSH82488.1"/>
    <property type="molecule type" value="Genomic_DNA"/>
</dbReference>
<dbReference type="AlphaFoldDB" id="A0A427XUG1"/>
<feature type="region of interest" description="Disordered" evidence="1">
    <location>
        <begin position="1"/>
        <end position="74"/>
    </location>
</feature>